<evidence type="ECO:0000256" key="3">
    <source>
        <dbReference type="ARBA" id="ARBA00022729"/>
    </source>
</evidence>
<dbReference type="NCBIfam" id="NF041757">
    <property type="entry name" value="EfeO"/>
    <property type="match status" value="1"/>
</dbReference>
<dbReference type="PANTHER" id="PTHR39192">
    <property type="entry name" value="IRON UPTAKE SYSTEM COMPONENT EFEO"/>
    <property type="match status" value="1"/>
</dbReference>
<keyword evidence="3" id="KW-0732">Signal</keyword>
<comment type="similarity">
    <text evidence="2">Belongs to the EfeM/EfeO family.</text>
</comment>
<evidence type="ECO:0000313" key="5">
    <source>
        <dbReference type="Proteomes" id="UP000955338"/>
    </source>
</evidence>
<dbReference type="InterPro" id="IPR053377">
    <property type="entry name" value="Iron_uptake_EfeM/EfeO"/>
</dbReference>
<dbReference type="CDD" id="cd14656">
    <property type="entry name" value="Imelysin-like_EfeO"/>
    <property type="match status" value="1"/>
</dbReference>
<dbReference type="Proteomes" id="UP000955338">
    <property type="component" value="Chromosome"/>
</dbReference>
<organism evidence="4 5">
    <name type="scientific">Mergibacter septicus</name>
    <dbReference type="NCBI Taxonomy" id="221402"/>
    <lineage>
        <taxon>Bacteria</taxon>
        <taxon>Pseudomonadati</taxon>
        <taxon>Pseudomonadota</taxon>
        <taxon>Gammaproteobacteria</taxon>
        <taxon>Pasteurellales</taxon>
        <taxon>Pasteurellaceae</taxon>
        <taxon>Mergibacter</taxon>
    </lineage>
</organism>
<dbReference type="InterPro" id="IPR038352">
    <property type="entry name" value="Imelysin_sf"/>
</dbReference>
<dbReference type="Gene3D" id="1.20.1420.20">
    <property type="entry name" value="M75 peptidase, HXXE motif"/>
    <property type="match status" value="1"/>
</dbReference>
<dbReference type="PANTHER" id="PTHR39192:SF1">
    <property type="entry name" value="IRON UPTAKE SYSTEM COMPONENT EFEO"/>
    <property type="match status" value="1"/>
</dbReference>
<accession>A0A8E3MGC3</accession>
<evidence type="ECO:0000313" key="4">
    <source>
        <dbReference type="EMBL" id="QDJ14950.1"/>
    </source>
</evidence>
<evidence type="ECO:0000256" key="2">
    <source>
        <dbReference type="ARBA" id="ARBA00005989"/>
    </source>
</evidence>
<keyword evidence="5" id="KW-1185">Reference proteome</keyword>
<keyword evidence="4" id="KW-0449">Lipoprotein</keyword>
<proteinExistence type="inferred from homology"/>
<dbReference type="InterPro" id="IPR018976">
    <property type="entry name" value="Imelysin-like"/>
</dbReference>
<reference evidence="4" key="1">
    <citation type="submission" date="2017-06" db="EMBL/GenBank/DDBJ databases">
        <title>Genome sequencing of pathogenic and non-pathogenic strains within Bisgaard taxon 40.</title>
        <authorList>
            <person name="Ladner J.T."/>
            <person name="Lovett S.P."/>
            <person name="Koroleva G."/>
            <person name="Lorch J.M."/>
        </authorList>
    </citation>
    <scope>NUCLEOTIDE SEQUENCE</scope>
    <source>
        <strain evidence="4">27576-1-I1</strain>
    </source>
</reference>
<dbReference type="InterPro" id="IPR050894">
    <property type="entry name" value="EfeM/EfeO_iron_uptake"/>
</dbReference>
<comment type="subcellular location">
    <subcellularLocation>
        <location evidence="1">Cell envelope</location>
    </subcellularLocation>
</comment>
<dbReference type="GO" id="GO:0030313">
    <property type="term" value="C:cell envelope"/>
    <property type="evidence" value="ECO:0007669"/>
    <property type="project" value="UniProtKB-SubCell"/>
</dbReference>
<sequence>MFKVKKLLVATLVSSVFLFSPKVFAAPADLSAETSEYKAFIEQQIDMLVKDTQTFVMYLQQGKLDEAKALYPKVRMYYERSEPIAETFGDLDPRIDAREADLEEGQVWTGFHKIEKILWTENTTTGTVPIGEQLLADVKELRAKIPTVEITGDVMVNGAIDLLNEVTTSKITGEEETFSRTDLYDFKANVEGAEKIFEILKVQVAKKDPKLVQELNNRFAAVNTLLDKYKVGDDYQPYTSLNDVDLRALADAVNKLGEPLSQLGVILDETK</sequence>
<dbReference type="InterPro" id="IPR034981">
    <property type="entry name" value="Imelysin-like_EfeO/Algp7"/>
</dbReference>
<dbReference type="AlphaFoldDB" id="A0A8E3MGC3"/>
<protein>
    <submittedName>
        <fullName evidence="4">EfeM/EfeO family lipoprotein</fullName>
    </submittedName>
</protein>
<dbReference type="RefSeq" id="WP_261920530.1">
    <property type="nucleotide sequence ID" value="NZ_CP022011.1"/>
</dbReference>
<name>A0A8E3MGC3_9PAST</name>
<dbReference type="Pfam" id="PF09375">
    <property type="entry name" value="Peptidase_M75"/>
    <property type="match status" value="1"/>
</dbReference>
<evidence type="ECO:0000256" key="1">
    <source>
        <dbReference type="ARBA" id="ARBA00004196"/>
    </source>
</evidence>
<gene>
    <name evidence="4" type="ORF">CEP48_05685</name>
</gene>
<dbReference type="EMBL" id="CP022011">
    <property type="protein sequence ID" value="QDJ14950.1"/>
    <property type="molecule type" value="Genomic_DNA"/>
</dbReference>